<proteinExistence type="predicted"/>
<dbReference type="AlphaFoldDB" id="A0A9D7XVW0"/>
<evidence type="ECO:0000256" key="1">
    <source>
        <dbReference type="SAM" id="Phobius"/>
    </source>
</evidence>
<protein>
    <submittedName>
        <fullName evidence="2">Uncharacterized protein</fullName>
    </submittedName>
</protein>
<sequence length="129" mass="14320">MFGWIRFPHDNPNRKLNASFALFGLGFTILGIYLATGLLGSKTTGTYNALSLMSGLAPPAHYNFFRPEGKVNDEGETRYASLTKCANNFDCFHDYYEGLAYAKQKTNRFCLTSPAMDVSIAEKRKSISG</sequence>
<accession>A0A9D7XVW0</accession>
<dbReference type="Proteomes" id="UP000808337">
    <property type="component" value="Unassembled WGS sequence"/>
</dbReference>
<feature type="transmembrane region" description="Helical" evidence="1">
    <location>
        <begin position="20"/>
        <end position="40"/>
    </location>
</feature>
<keyword evidence="1" id="KW-1133">Transmembrane helix</keyword>
<dbReference type="EMBL" id="JADKGY010000032">
    <property type="protein sequence ID" value="MBK9985077.1"/>
    <property type="molecule type" value="Genomic_DNA"/>
</dbReference>
<keyword evidence="1" id="KW-0812">Transmembrane</keyword>
<organism evidence="2 3">
    <name type="scientific">Candidatus Opimibacter skivensis</name>
    <dbReference type="NCBI Taxonomy" id="2982028"/>
    <lineage>
        <taxon>Bacteria</taxon>
        <taxon>Pseudomonadati</taxon>
        <taxon>Bacteroidota</taxon>
        <taxon>Saprospiria</taxon>
        <taxon>Saprospirales</taxon>
        <taxon>Saprospiraceae</taxon>
        <taxon>Candidatus Opimibacter</taxon>
    </lineage>
</organism>
<evidence type="ECO:0000313" key="3">
    <source>
        <dbReference type="Proteomes" id="UP000808337"/>
    </source>
</evidence>
<evidence type="ECO:0000313" key="2">
    <source>
        <dbReference type="EMBL" id="MBK9985077.1"/>
    </source>
</evidence>
<reference evidence="2 3" key="1">
    <citation type="submission" date="2020-10" db="EMBL/GenBank/DDBJ databases">
        <title>Connecting structure to function with the recovery of over 1000 high-quality activated sludge metagenome-assembled genomes encoding full-length rRNA genes using long-read sequencing.</title>
        <authorList>
            <person name="Singleton C.M."/>
            <person name="Petriglieri F."/>
            <person name="Kristensen J.M."/>
            <person name="Kirkegaard R.H."/>
            <person name="Michaelsen T.Y."/>
            <person name="Andersen M.H."/>
            <person name="Karst S.M."/>
            <person name="Dueholm M.S."/>
            <person name="Nielsen P.H."/>
            <person name="Albertsen M."/>
        </authorList>
    </citation>
    <scope>NUCLEOTIDE SEQUENCE [LARGE SCALE GENOMIC DNA]</scope>
    <source>
        <strain evidence="2">Ribe_18-Q3-R11-54_MAXAC.273</strain>
    </source>
</reference>
<gene>
    <name evidence="2" type="ORF">IPP15_22415</name>
</gene>
<name>A0A9D7XVW0_9BACT</name>
<comment type="caution">
    <text evidence="2">The sequence shown here is derived from an EMBL/GenBank/DDBJ whole genome shotgun (WGS) entry which is preliminary data.</text>
</comment>
<keyword evidence="1" id="KW-0472">Membrane</keyword>